<dbReference type="NCBIfam" id="TIGR01543">
    <property type="entry name" value="proheadase_HK97"/>
    <property type="match status" value="1"/>
</dbReference>
<dbReference type="EMBL" id="CP018911">
    <property type="protein sequence ID" value="AZU04601.1"/>
    <property type="molecule type" value="Genomic_DNA"/>
</dbReference>
<dbReference type="SUPFAM" id="SSF50789">
    <property type="entry name" value="Herpes virus serine proteinase, assemblin"/>
    <property type="match status" value="1"/>
</dbReference>
<keyword evidence="6" id="KW-1185">Reference proteome</keyword>
<dbReference type="Proteomes" id="UP000286954">
    <property type="component" value="Chromosome"/>
</dbReference>
<dbReference type="OrthoDB" id="9804926at2"/>
<evidence type="ECO:0000256" key="3">
    <source>
        <dbReference type="ARBA" id="ARBA00022801"/>
    </source>
</evidence>
<dbReference type="GO" id="GO:0006508">
    <property type="term" value="P:proteolysis"/>
    <property type="evidence" value="ECO:0007669"/>
    <property type="project" value="UniProtKB-KW"/>
</dbReference>
<dbReference type="RefSeq" id="WP_127567672.1">
    <property type="nucleotide sequence ID" value="NZ_BMFB01000001.1"/>
</dbReference>
<gene>
    <name evidence="5" type="ORF">X907_2078</name>
</gene>
<accession>A0A3T0EB15</accession>
<dbReference type="InterPro" id="IPR054613">
    <property type="entry name" value="Peptidase_S78_dom"/>
</dbReference>
<feature type="domain" description="Prohead serine protease" evidence="4">
    <location>
        <begin position="4"/>
        <end position="143"/>
    </location>
</feature>
<dbReference type="KEGG" id="gak:X907_2078"/>
<proteinExistence type="predicted"/>
<evidence type="ECO:0000256" key="2">
    <source>
        <dbReference type="ARBA" id="ARBA00022670"/>
    </source>
</evidence>
<keyword evidence="3" id="KW-0378">Hydrolase</keyword>
<name>A0A3T0EB15_9PROT</name>
<evidence type="ECO:0000259" key="4">
    <source>
        <dbReference type="Pfam" id="PF04586"/>
    </source>
</evidence>
<evidence type="ECO:0000313" key="6">
    <source>
        <dbReference type="Proteomes" id="UP000286954"/>
    </source>
</evidence>
<dbReference type="InterPro" id="IPR006433">
    <property type="entry name" value="Prohead_protease"/>
</dbReference>
<evidence type="ECO:0000313" key="5">
    <source>
        <dbReference type="EMBL" id="AZU04601.1"/>
    </source>
</evidence>
<protein>
    <submittedName>
        <fullName evidence="5">HK97 family phage prohead protease</fullName>
    </submittedName>
</protein>
<sequence>MTADDGSGERLEIAGYASVFDIEDYSGDIIRRGAFADSLATRGAGGIRMLFQHDAEEPVGVWDEIYEDERGLFVRGHLTGTTPRSAATAALIREGAVDGLSIGFRAVSETVRPSGGGRILTEVDLWEISIVTFPMADGARLDIVPPAAPAAEPVEAFLDTVLA</sequence>
<dbReference type="Pfam" id="PF04586">
    <property type="entry name" value="Peptidase_S78"/>
    <property type="match status" value="1"/>
</dbReference>
<dbReference type="AlphaFoldDB" id="A0A3T0EB15"/>
<organism evidence="5 6">
    <name type="scientific">Glycocaulis alkaliphilus</name>
    <dbReference type="NCBI Taxonomy" id="1434191"/>
    <lineage>
        <taxon>Bacteria</taxon>
        <taxon>Pseudomonadati</taxon>
        <taxon>Pseudomonadota</taxon>
        <taxon>Alphaproteobacteria</taxon>
        <taxon>Maricaulales</taxon>
        <taxon>Maricaulaceae</taxon>
        <taxon>Glycocaulis</taxon>
    </lineage>
</organism>
<keyword evidence="2 5" id="KW-0645">Protease</keyword>
<evidence type="ECO:0000256" key="1">
    <source>
        <dbReference type="ARBA" id="ARBA00022612"/>
    </source>
</evidence>
<dbReference type="GO" id="GO:0008233">
    <property type="term" value="F:peptidase activity"/>
    <property type="evidence" value="ECO:0007669"/>
    <property type="project" value="UniProtKB-KW"/>
</dbReference>
<keyword evidence="1" id="KW-1188">Viral release from host cell</keyword>
<reference evidence="5 6" key="1">
    <citation type="submission" date="2016-12" db="EMBL/GenBank/DDBJ databases">
        <title>The genome of dimorphic prosthecate Glycocaulis alkaliphilus 6b-8t, isolated from crude oil dictates its adaptability in petroleum environments.</title>
        <authorList>
            <person name="Wu X.-L."/>
            <person name="Geng S."/>
        </authorList>
    </citation>
    <scope>NUCLEOTIDE SEQUENCE [LARGE SCALE GENOMIC DNA]</scope>
    <source>
        <strain evidence="5 6">6B-8</strain>
    </source>
</reference>